<sequence length="293" mass="32994">MSYRASAVERLVTGGIYALMFLICVVTLYPFLYILSTSLASSNVPLTQIQLIPPEISLESYRRVLEYPLIGIGYCNTIVRTVLGTFLSVLVTLMMAYPLSKKYFPHRTFWTGLVVFTMFFSGGIIPNYILVRSLGLMNTVWALVLPELVSAFNLVIVRNFMMSLPDSLEESAKIDGANDITILFRIVLPICKPIIATIALWVAVWHWNSWFDSLIYATRAENQVVQLVMRRIVLEGSQNSMSLSAQMNRQNEIVTPENLKAATIMVTTIPILLVYPFVQKYFVKGIMIGSLKG</sequence>
<dbReference type="EMBL" id="SLUN01000013">
    <property type="protein sequence ID" value="TCL68569.1"/>
    <property type="molecule type" value="Genomic_DNA"/>
</dbReference>
<accession>A0A4R1RQP9</accession>
<feature type="transmembrane region" description="Helical" evidence="7">
    <location>
        <begin position="12"/>
        <end position="35"/>
    </location>
</feature>
<dbReference type="OrthoDB" id="157184at2"/>
<evidence type="ECO:0000256" key="1">
    <source>
        <dbReference type="ARBA" id="ARBA00004651"/>
    </source>
</evidence>
<comment type="subcellular location">
    <subcellularLocation>
        <location evidence="1 7">Cell membrane</location>
        <topology evidence="1 7">Multi-pass membrane protein</topology>
    </subcellularLocation>
</comment>
<feature type="transmembrane region" description="Helical" evidence="7">
    <location>
        <begin position="141"/>
        <end position="161"/>
    </location>
</feature>
<comment type="similarity">
    <text evidence="7">Belongs to the binding-protein-dependent transport system permease family.</text>
</comment>
<evidence type="ECO:0000259" key="8">
    <source>
        <dbReference type="PROSITE" id="PS50928"/>
    </source>
</evidence>
<dbReference type="AlphaFoldDB" id="A0A4R1RQP9"/>
<evidence type="ECO:0000256" key="7">
    <source>
        <dbReference type="RuleBase" id="RU363032"/>
    </source>
</evidence>
<keyword evidence="5 7" id="KW-1133">Transmembrane helix</keyword>
<evidence type="ECO:0000313" key="9">
    <source>
        <dbReference type="EMBL" id="TCL68569.1"/>
    </source>
</evidence>
<dbReference type="InterPro" id="IPR000515">
    <property type="entry name" value="MetI-like"/>
</dbReference>
<dbReference type="Proteomes" id="UP000295008">
    <property type="component" value="Unassembled WGS sequence"/>
</dbReference>
<reference evidence="9 10" key="1">
    <citation type="submission" date="2019-03" db="EMBL/GenBank/DDBJ databases">
        <title>Genomic Encyclopedia of Type Strains, Phase IV (KMG-IV): sequencing the most valuable type-strain genomes for metagenomic binning, comparative biology and taxonomic classification.</title>
        <authorList>
            <person name="Goeker M."/>
        </authorList>
    </citation>
    <scope>NUCLEOTIDE SEQUENCE [LARGE SCALE GENOMIC DNA]</scope>
    <source>
        <strain evidence="9 10">LX-B</strain>
    </source>
</reference>
<feature type="transmembrane region" description="Helical" evidence="7">
    <location>
        <begin position="182"/>
        <end position="204"/>
    </location>
</feature>
<organism evidence="9 10">
    <name type="scientific">Hydrogenispora ethanolica</name>
    <dbReference type="NCBI Taxonomy" id="1082276"/>
    <lineage>
        <taxon>Bacteria</taxon>
        <taxon>Bacillati</taxon>
        <taxon>Bacillota</taxon>
        <taxon>Hydrogenispora</taxon>
    </lineage>
</organism>
<dbReference type="PANTHER" id="PTHR43744">
    <property type="entry name" value="ABC TRANSPORTER PERMEASE PROTEIN MG189-RELATED-RELATED"/>
    <property type="match status" value="1"/>
</dbReference>
<dbReference type="GO" id="GO:0055085">
    <property type="term" value="P:transmembrane transport"/>
    <property type="evidence" value="ECO:0007669"/>
    <property type="project" value="InterPro"/>
</dbReference>
<keyword evidence="6 7" id="KW-0472">Membrane</keyword>
<keyword evidence="2 7" id="KW-0813">Transport</keyword>
<proteinExistence type="inferred from homology"/>
<dbReference type="SUPFAM" id="SSF161098">
    <property type="entry name" value="MetI-like"/>
    <property type="match status" value="1"/>
</dbReference>
<gene>
    <name evidence="9" type="ORF">EDC14_1013111</name>
</gene>
<feature type="domain" description="ABC transmembrane type-1" evidence="8">
    <location>
        <begin position="74"/>
        <end position="278"/>
    </location>
</feature>
<keyword evidence="4 7" id="KW-0812">Transmembrane</keyword>
<dbReference type="PROSITE" id="PS50928">
    <property type="entry name" value="ABC_TM1"/>
    <property type="match status" value="1"/>
</dbReference>
<evidence type="ECO:0000256" key="3">
    <source>
        <dbReference type="ARBA" id="ARBA00022475"/>
    </source>
</evidence>
<evidence type="ECO:0000256" key="4">
    <source>
        <dbReference type="ARBA" id="ARBA00022692"/>
    </source>
</evidence>
<feature type="transmembrane region" description="Helical" evidence="7">
    <location>
        <begin position="109"/>
        <end position="129"/>
    </location>
</feature>
<dbReference type="RefSeq" id="WP_132014555.1">
    <property type="nucleotide sequence ID" value="NZ_SLUN01000013.1"/>
</dbReference>
<name>A0A4R1RQP9_HYDET</name>
<keyword evidence="10" id="KW-1185">Reference proteome</keyword>
<dbReference type="Pfam" id="PF00528">
    <property type="entry name" value="BPD_transp_1"/>
    <property type="match status" value="1"/>
</dbReference>
<dbReference type="GO" id="GO:0005886">
    <property type="term" value="C:plasma membrane"/>
    <property type="evidence" value="ECO:0007669"/>
    <property type="project" value="UniProtKB-SubCell"/>
</dbReference>
<feature type="transmembrane region" description="Helical" evidence="7">
    <location>
        <begin position="259"/>
        <end position="278"/>
    </location>
</feature>
<evidence type="ECO:0000256" key="2">
    <source>
        <dbReference type="ARBA" id="ARBA00022448"/>
    </source>
</evidence>
<dbReference type="PANTHER" id="PTHR43744:SF9">
    <property type="entry name" value="POLYGALACTURONAN_RHAMNOGALACTURONAN TRANSPORT SYSTEM PERMEASE PROTEIN YTCP"/>
    <property type="match status" value="1"/>
</dbReference>
<dbReference type="InterPro" id="IPR035906">
    <property type="entry name" value="MetI-like_sf"/>
</dbReference>
<evidence type="ECO:0000256" key="6">
    <source>
        <dbReference type="ARBA" id="ARBA00023136"/>
    </source>
</evidence>
<dbReference type="Gene3D" id="1.10.3720.10">
    <property type="entry name" value="MetI-like"/>
    <property type="match status" value="1"/>
</dbReference>
<feature type="transmembrane region" description="Helical" evidence="7">
    <location>
        <begin position="78"/>
        <end position="97"/>
    </location>
</feature>
<comment type="caution">
    <text evidence="9">The sequence shown here is derived from an EMBL/GenBank/DDBJ whole genome shotgun (WGS) entry which is preliminary data.</text>
</comment>
<evidence type="ECO:0000313" key="10">
    <source>
        <dbReference type="Proteomes" id="UP000295008"/>
    </source>
</evidence>
<dbReference type="CDD" id="cd06261">
    <property type="entry name" value="TM_PBP2"/>
    <property type="match status" value="1"/>
</dbReference>
<keyword evidence="3" id="KW-1003">Cell membrane</keyword>
<evidence type="ECO:0000256" key="5">
    <source>
        <dbReference type="ARBA" id="ARBA00022989"/>
    </source>
</evidence>
<protein>
    <submittedName>
        <fullName evidence="9">Carbohydrate ABC transporter membrane protein 2 (CUT1 family)</fullName>
    </submittedName>
</protein>